<gene>
    <name evidence="1" type="ORF">FMA36_03385</name>
</gene>
<reference evidence="1 2" key="1">
    <citation type="journal article" date="2020" name="Carbohydr. Polym.">
        <title>Characterization and optimization of production of bacterial cellulose from strain CGMCC 17276 based on whole-genome analysis.</title>
        <authorList>
            <person name="Lu T."/>
            <person name="Gao H."/>
            <person name="Liao B."/>
            <person name="Wu J."/>
            <person name="Zhang W."/>
            <person name="Huang J."/>
            <person name="Liu M."/>
            <person name="Huang J."/>
            <person name="Chang Z."/>
            <person name="Jin M."/>
            <person name="Yi Z."/>
            <person name="Jiang D."/>
        </authorList>
    </citation>
    <scope>NUCLEOTIDE SEQUENCE [LARGE SCALE GENOMIC DNA]</scope>
    <source>
        <strain evidence="1 2">CGMCC 17276</strain>
    </source>
</reference>
<dbReference type="EMBL" id="CP041348">
    <property type="protein sequence ID" value="QHC34677.1"/>
    <property type="molecule type" value="Genomic_DNA"/>
</dbReference>
<sequence>MGRSTDNLPRLVCNPLETEIRGGFFVLAHALVGVAQGASLSRQPAPGGNVARLIVGPGSWLRASLLELANSGERDYILRGGIIEFDSTGPLHVLWTRLGVEEPGGTLVLAARTPESGLLLVDVTFHADVTRAPLEIVFKQVSRLTVTYDEVADITLIGVLGAVASRLDGNVWAVVRVPGNACGLSATNSECVQNNSGCSVLYIKTYLSENSEDSHVSIRKISRRI</sequence>
<evidence type="ECO:0000313" key="1">
    <source>
        <dbReference type="EMBL" id="QHC34677.1"/>
    </source>
</evidence>
<protein>
    <submittedName>
        <fullName evidence="1">Uncharacterized protein</fullName>
    </submittedName>
</protein>
<name>A0A857FN54_KOMXY</name>
<accession>A0A857FN54</accession>
<organism evidence="1 2">
    <name type="scientific">Komagataeibacter xylinus</name>
    <name type="common">Gluconacetobacter xylinus</name>
    <dbReference type="NCBI Taxonomy" id="28448"/>
    <lineage>
        <taxon>Bacteria</taxon>
        <taxon>Pseudomonadati</taxon>
        <taxon>Pseudomonadota</taxon>
        <taxon>Alphaproteobacteria</taxon>
        <taxon>Acetobacterales</taxon>
        <taxon>Acetobacteraceae</taxon>
        <taxon>Komagataeibacter</taxon>
    </lineage>
</organism>
<evidence type="ECO:0000313" key="2">
    <source>
        <dbReference type="Proteomes" id="UP000464674"/>
    </source>
</evidence>
<dbReference type="Proteomes" id="UP000464674">
    <property type="component" value="Chromosome"/>
</dbReference>
<dbReference type="AlphaFoldDB" id="A0A857FN54"/>
<dbReference type="RefSeq" id="WP_159260814.1">
    <property type="nucleotide sequence ID" value="NZ_CP041348.1"/>
</dbReference>
<proteinExistence type="predicted"/>
<dbReference type="OrthoDB" id="7279769at2"/>